<reference evidence="6 7" key="1">
    <citation type="submission" date="2024-10" db="EMBL/GenBank/DDBJ databases">
        <authorList>
            <person name="Kim D."/>
        </authorList>
    </citation>
    <scope>NUCLEOTIDE SEQUENCE [LARGE SCALE GENOMIC DNA]</scope>
    <source>
        <strain evidence="6">Taebaek</strain>
    </source>
</reference>
<comment type="caution">
    <text evidence="6">The sequence shown here is derived from an EMBL/GenBank/DDBJ whole genome shotgun (WGS) entry which is preliminary data.</text>
</comment>
<dbReference type="Proteomes" id="UP001620645">
    <property type="component" value="Unassembled WGS sequence"/>
</dbReference>
<evidence type="ECO:0000313" key="7">
    <source>
        <dbReference type="Proteomes" id="UP001620645"/>
    </source>
</evidence>
<gene>
    <name evidence="6" type="ORF">niasHS_010317</name>
</gene>
<accession>A0ABD2J6Y6</accession>
<dbReference type="EMBL" id="JBICCN010000232">
    <property type="protein sequence ID" value="KAL3085248.1"/>
    <property type="molecule type" value="Genomic_DNA"/>
</dbReference>
<evidence type="ECO:0000256" key="1">
    <source>
        <dbReference type="ARBA" id="ARBA00004245"/>
    </source>
</evidence>
<dbReference type="InterPro" id="IPR033378">
    <property type="entry name" value="BRICK1"/>
</dbReference>
<proteinExistence type="inferred from homology"/>
<dbReference type="PANTHER" id="PTHR33668:SF1">
    <property type="entry name" value="PROTEIN BRICK1"/>
    <property type="match status" value="1"/>
</dbReference>
<organism evidence="6 7">
    <name type="scientific">Heterodera schachtii</name>
    <name type="common">Sugarbeet cyst nematode worm</name>
    <name type="synonym">Tylenchus schachtii</name>
    <dbReference type="NCBI Taxonomy" id="97005"/>
    <lineage>
        <taxon>Eukaryota</taxon>
        <taxon>Metazoa</taxon>
        <taxon>Ecdysozoa</taxon>
        <taxon>Nematoda</taxon>
        <taxon>Chromadorea</taxon>
        <taxon>Rhabditida</taxon>
        <taxon>Tylenchina</taxon>
        <taxon>Tylenchomorpha</taxon>
        <taxon>Tylenchoidea</taxon>
        <taxon>Heteroderidae</taxon>
        <taxon>Heteroderinae</taxon>
        <taxon>Heterodera</taxon>
    </lineage>
</organism>
<evidence type="ECO:0000256" key="2">
    <source>
        <dbReference type="ARBA" id="ARBA00005620"/>
    </source>
</evidence>
<evidence type="ECO:0000256" key="5">
    <source>
        <dbReference type="ARBA" id="ARBA00023212"/>
    </source>
</evidence>
<evidence type="ECO:0000256" key="4">
    <source>
        <dbReference type="ARBA" id="ARBA00023054"/>
    </source>
</evidence>
<comment type="similarity">
    <text evidence="2">Belongs to the BRK1 family.</text>
</comment>
<keyword evidence="4" id="KW-0175">Coiled coil</keyword>
<dbReference type="GO" id="GO:0005856">
    <property type="term" value="C:cytoskeleton"/>
    <property type="evidence" value="ECO:0007669"/>
    <property type="project" value="UniProtKB-SubCell"/>
</dbReference>
<dbReference type="PANTHER" id="PTHR33668">
    <property type="entry name" value="PROTEIN BRICK1"/>
    <property type="match status" value="1"/>
</dbReference>
<sequence>MSIQRQMKEDWDNRELNSIISDNIRQISEFLSHFDKTCKAKLATLNDTITSMERKVEFLESTVTRGETLN</sequence>
<protein>
    <submittedName>
        <fullName evidence="6">Uncharacterized protein</fullName>
    </submittedName>
</protein>
<evidence type="ECO:0000256" key="3">
    <source>
        <dbReference type="ARBA" id="ARBA00022490"/>
    </source>
</evidence>
<name>A0ABD2J6Y6_HETSC</name>
<keyword evidence="5" id="KW-0206">Cytoskeleton</keyword>
<dbReference type="Gene3D" id="1.20.5.110">
    <property type="match status" value="1"/>
</dbReference>
<keyword evidence="7" id="KW-1185">Reference proteome</keyword>
<comment type="subcellular location">
    <subcellularLocation>
        <location evidence="1">Cytoplasm</location>
        <location evidence="1">Cytoskeleton</location>
    </subcellularLocation>
</comment>
<dbReference type="AlphaFoldDB" id="A0ABD2J6Y6"/>
<keyword evidence="3" id="KW-0963">Cytoplasm</keyword>
<evidence type="ECO:0000313" key="6">
    <source>
        <dbReference type="EMBL" id="KAL3085248.1"/>
    </source>
</evidence>